<feature type="non-terminal residue" evidence="1">
    <location>
        <position position="398"/>
    </location>
</feature>
<gene>
    <name evidence="1" type="ORF">CTOB1V02_LOCUS9329</name>
</gene>
<dbReference type="GO" id="GO:0051256">
    <property type="term" value="P:mitotic spindle midzone assembly"/>
    <property type="evidence" value="ECO:0007669"/>
    <property type="project" value="TreeGrafter"/>
</dbReference>
<organism evidence="1">
    <name type="scientific">Cyprideis torosa</name>
    <dbReference type="NCBI Taxonomy" id="163714"/>
    <lineage>
        <taxon>Eukaryota</taxon>
        <taxon>Metazoa</taxon>
        <taxon>Ecdysozoa</taxon>
        <taxon>Arthropoda</taxon>
        <taxon>Crustacea</taxon>
        <taxon>Oligostraca</taxon>
        <taxon>Ostracoda</taxon>
        <taxon>Podocopa</taxon>
        <taxon>Podocopida</taxon>
        <taxon>Cytherocopina</taxon>
        <taxon>Cytheroidea</taxon>
        <taxon>Cytherideidae</taxon>
        <taxon>Cyprideis</taxon>
    </lineage>
</organism>
<dbReference type="GO" id="GO:1990023">
    <property type="term" value="C:mitotic spindle midzone"/>
    <property type="evidence" value="ECO:0007669"/>
    <property type="project" value="TreeGrafter"/>
</dbReference>
<dbReference type="GO" id="GO:0005737">
    <property type="term" value="C:cytoplasm"/>
    <property type="evidence" value="ECO:0007669"/>
    <property type="project" value="TreeGrafter"/>
</dbReference>
<reference evidence="1" key="1">
    <citation type="submission" date="2020-11" db="EMBL/GenBank/DDBJ databases">
        <authorList>
            <person name="Tran Van P."/>
        </authorList>
    </citation>
    <scope>NUCLEOTIDE SEQUENCE</scope>
</reference>
<proteinExistence type="predicted"/>
<dbReference type="PANTHER" id="PTHR19321:SF41">
    <property type="entry name" value="FASCETTO-RELATED"/>
    <property type="match status" value="1"/>
</dbReference>
<dbReference type="EMBL" id="OB663562">
    <property type="protein sequence ID" value="CAD7231482.1"/>
    <property type="molecule type" value="Genomic_DNA"/>
</dbReference>
<protein>
    <submittedName>
        <fullName evidence="1">Uncharacterized protein</fullName>
    </submittedName>
</protein>
<name>A0A7R8WMR5_9CRUS</name>
<dbReference type="OrthoDB" id="642895at2759"/>
<evidence type="ECO:0000313" key="1">
    <source>
        <dbReference type="EMBL" id="CAD7231482.1"/>
    </source>
</evidence>
<dbReference type="Pfam" id="PF03999">
    <property type="entry name" value="MAP65_ASE1"/>
    <property type="match status" value="1"/>
</dbReference>
<accession>A0A7R8WMR5</accession>
<dbReference type="AlphaFoldDB" id="A0A7R8WMR5"/>
<dbReference type="GO" id="GO:0008017">
    <property type="term" value="F:microtubule binding"/>
    <property type="evidence" value="ECO:0007669"/>
    <property type="project" value="InterPro"/>
</dbReference>
<dbReference type="PANTHER" id="PTHR19321">
    <property type="entry name" value="PROTEIN REGULATOR OF CYTOKINESIS 1 PRC1-RELATED"/>
    <property type="match status" value="1"/>
</dbReference>
<sequence>MEQQKAAIYRAAVAHIDKTFENIQKVNQLVGYEEKFALKRFSVFVEYIEDTCRRAVESDEAEYKTHVEDNSGLMTLIIDLENELEVHEGKAETKINESMSCFQIREILLPILEQLSDAKAEKMKVFREMLEEEYDLCKLLGTEALPIPDNRIPTETQMKDLAQQIKFLQAEQVIRRKKFFGLLENLETSRKKLGESAPAPRCPEDQALSDGNIVSLSDNAFRKYEAYCDAMGAEVEKQEAEIENMKVRVHHLWTRMKVEDYHRRLISRQMSEESAIIGRIHQSLKNELQRLEEMKERNLPTMIEAAKEELRKFWELLKLPEDERNLAGEPSFTTIQPEYLAGAIGLVPLTLYFSMAYTTEKAGRRTVGGEDSPLHVGNEPLRYLHTSSPPRLEMEIKS</sequence>
<dbReference type="InterPro" id="IPR007145">
    <property type="entry name" value="MAP65_Ase1_PRC1"/>
</dbReference>